<accession>A0ABM9P9G6</accession>
<organism evidence="1 2">
    <name type="scientific">Tenacibaculum polynesiense</name>
    <dbReference type="NCBI Taxonomy" id="3137857"/>
    <lineage>
        <taxon>Bacteria</taxon>
        <taxon>Pseudomonadati</taxon>
        <taxon>Bacteroidota</taxon>
        <taxon>Flavobacteriia</taxon>
        <taxon>Flavobacteriales</taxon>
        <taxon>Flavobacteriaceae</taxon>
        <taxon>Tenacibaculum</taxon>
    </lineage>
</organism>
<gene>
    <name evidence="1" type="ORF">T190423A01A_10793</name>
</gene>
<evidence type="ECO:0008006" key="3">
    <source>
        <dbReference type="Google" id="ProtNLM"/>
    </source>
</evidence>
<keyword evidence="2" id="KW-1185">Reference proteome</keyword>
<dbReference type="EMBL" id="CAXJIO010000010">
    <property type="protein sequence ID" value="CAL2102230.1"/>
    <property type="molecule type" value="Genomic_DNA"/>
</dbReference>
<evidence type="ECO:0000313" key="2">
    <source>
        <dbReference type="Proteomes" id="UP001497527"/>
    </source>
</evidence>
<protein>
    <recommendedName>
        <fullName evidence="3">DUF3108 domain-containing protein</fullName>
    </recommendedName>
</protein>
<proteinExistence type="predicted"/>
<reference evidence="1 2" key="1">
    <citation type="submission" date="2024-05" db="EMBL/GenBank/DDBJ databases">
        <authorList>
            <person name="Duchaud E."/>
        </authorList>
    </citation>
    <scope>NUCLEOTIDE SEQUENCE [LARGE SCALE GENOMIC DNA]</scope>
    <source>
        <strain evidence="1">Ena-SAMPLE-TAB-13-05-2024-13:56:06:370-140308</strain>
    </source>
</reference>
<dbReference type="Proteomes" id="UP001497527">
    <property type="component" value="Unassembled WGS sequence"/>
</dbReference>
<sequence length="249" mass="29170">MGNPMKIVFKTLLITFISSITYGQTIEKTFQGCWGDTNWKFQFSKNGNYKRISDGHYGFTTVKGKYKIENDTIRIISGYQKTHSTINELYIIDDNVLIDVHLGYGYVLSKPNSPIYFYDNCCLQYPNIKGVKAESITQMEKVLNLALNSNVIKQFYHFNSVNERKLVIANYHKLQANIEVKNIKAIFKPKEQIQETFYLEFEEIKRCYHIISFTVNIHDEGVKIKFIFKQENDKWKQIHSDTTEKKDSP</sequence>
<evidence type="ECO:0000313" key="1">
    <source>
        <dbReference type="EMBL" id="CAL2102230.1"/>
    </source>
</evidence>
<comment type="caution">
    <text evidence="1">The sequence shown here is derived from an EMBL/GenBank/DDBJ whole genome shotgun (WGS) entry which is preliminary data.</text>
</comment>
<name>A0ABM9P9G6_9FLAO</name>